<reference evidence="4 5" key="1">
    <citation type="submission" date="2018-03" db="EMBL/GenBank/DDBJ databases">
        <title>Genomic Encyclopedia of Archaeal and Bacterial Type Strains, Phase II (KMG-II): from individual species to whole genera.</title>
        <authorList>
            <person name="Goeker M."/>
        </authorList>
    </citation>
    <scope>NUCLEOTIDE SEQUENCE [LARGE SCALE GENOMIC DNA]</scope>
    <source>
        <strain evidence="4 5">DSM 27267</strain>
    </source>
</reference>
<reference evidence="3 6" key="2">
    <citation type="submission" date="2019-10" db="EMBL/GenBank/DDBJ databases">
        <title>Prolixibacter strains distinguished by the presence of nitrate reductase genes were adept at nitrate-dependent anaerobic corrosion of metallic iron and carbon steel.</title>
        <authorList>
            <person name="Iino T."/>
            <person name="Shono N."/>
            <person name="Ito K."/>
            <person name="Nakamura R."/>
            <person name="Sueoka K."/>
            <person name="Harayama S."/>
            <person name="Ohkuma M."/>
        </authorList>
    </citation>
    <scope>NUCLEOTIDE SEQUENCE [LARGE SCALE GENOMIC DNA]</scope>
    <source>
        <strain evidence="3 6">MIC1-1</strain>
    </source>
</reference>
<evidence type="ECO:0000259" key="2">
    <source>
        <dbReference type="Pfam" id="PF01425"/>
    </source>
</evidence>
<dbReference type="NCBIfam" id="NF006006">
    <property type="entry name" value="PRK08137.1"/>
    <property type="match status" value="1"/>
</dbReference>
<dbReference type="Gene3D" id="3.90.1300.10">
    <property type="entry name" value="Amidase signature (AS) domain"/>
    <property type="match status" value="1"/>
</dbReference>
<feature type="domain" description="Amidase" evidence="2">
    <location>
        <begin position="66"/>
        <end position="512"/>
    </location>
</feature>
<organism evidence="4 5">
    <name type="scientific">Prolixibacter denitrificans</name>
    <dbReference type="NCBI Taxonomy" id="1541063"/>
    <lineage>
        <taxon>Bacteria</taxon>
        <taxon>Pseudomonadati</taxon>
        <taxon>Bacteroidota</taxon>
        <taxon>Bacteroidia</taxon>
        <taxon>Marinilabiliales</taxon>
        <taxon>Prolixibacteraceae</taxon>
        <taxon>Prolixibacter</taxon>
    </lineage>
</organism>
<sequence>MKRRSFFKTAAIGGAAFTLSPLAACDQKNNQVAASKADYTQFDLNEVTVAQLQQKMKSGELTAEQLTNKYLKRIKEVDQSGPTLRTVIELNPDAVAIARKMDEERKAGKLRGPLHGIPILIKDNIDTGDKMQTTAGSLALEGNRPQNDAFIVSKLREAGAVLLGKTNLSEWANFRSNHSSSGWSGRGGQTCNPYVTDRSPCGSSSGSGAGVSANFSAIAIGTETDGSIVCPSGINGVVGIKPTVGLWSRHGIIPISHSQDTAGPMARTVTDAATLLGPLVGDDANDRATMSASKWKGTDYTQFLDKNGLKRARIGIVKDYFGFNADVDALMKQAMDAMKKQGAELVELEPMKDHDQWSKAEWTVLVYEFKNDLNKYLAEHPEAPRKNLKELIEFNKQNSSKELQWFDQSIFITAEEKTPSEEEYLNALKMTKTLPAKYIDGAMKEHNLNALIAPTNGPSWTIDRVNGDHFGGGSSDLAAVSGYPSITVPAGFVHELPIGLSFIGTAWSEPQLIKLAYSFEQATKLRQAPKFIPSLLTTQA</sequence>
<gene>
    <name evidence="4" type="ORF">CLV93_101109</name>
    <name evidence="3" type="ORF">JCM18694_00280</name>
</gene>
<dbReference type="AlphaFoldDB" id="A0A2P8CJL5"/>
<name>A0A2P8CJL5_9BACT</name>
<dbReference type="NCBIfam" id="NF005300">
    <property type="entry name" value="PRK06828.1"/>
    <property type="match status" value="1"/>
</dbReference>
<feature type="chain" id="PRO_5015124693" evidence="1">
    <location>
        <begin position="24"/>
        <end position="540"/>
    </location>
</feature>
<keyword evidence="1" id="KW-0732">Signal</keyword>
<dbReference type="EMBL" id="BLAU01000001">
    <property type="protein sequence ID" value="GET19782.1"/>
    <property type="molecule type" value="Genomic_DNA"/>
</dbReference>
<evidence type="ECO:0000313" key="6">
    <source>
        <dbReference type="Proteomes" id="UP000396862"/>
    </source>
</evidence>
<comment type="caution">
    <text evidence="4">The sequence shown here is derived from an EMBL/GenBank/DDBJ whole genome shotgun (WGS) entry which is preliminary data.</text>
</comment>
<accession>A0A2P8CJL5</accession>
<evidence type="ECO:0000256" key="1">
    <source>
        <dbReference type="SAM" id="SignalP"/>
    </source>
</evidence>
<proteinExistence type="predicted"/>
<dbReference type="Pfam" id="PF01425">
    <property type="entry name" value="Amidase"/>
    <property type="match status" value="1"/>
</dbReference>
<dbReference type="Proteomes" id="UP000240621">
    <property type="component" value="Unassembled WGS sequence"/>
</dbReference>
<evidence type="ECO:0000313" key="4">
    <source>
        <dbReference type="EMBL" id="PSK85157.1"/>
    </source>
</evidence>
<protein>
    <submittedName>
        <fullName evidence="4">Amidase</fullName>
    </submittedName>
</protein>
<evidence type="ECO:0000313" key="3">
    <source>
        <dbReference type="EMBL" id="GET19782.1"/>
    </source>
</evidence>
<dbReference type="RefSeq" id="WP_106540224.1">
    <property type="nucleotide sequence ID" value="NZ_BLAU01000001.1"/>
</dbReference>
<dbReference type="OrthoDB" id="9811471at2"/>
<dbReference type="SUPFAM" id="SSF75304">
    <property type="entry name" value="Amidase signature (AS) enzymes"/>
    <property type="match status" value="1"/>
</dbReference>
<dbReference type="EMBL" id="PYGC01000001">
    <property type="protein sequence ID" value="PSK85157.1"/>
    <property type="molecule type" value="Genomic_DNA"/>
</dbReference>
<keyword evidence="6" id="KW-1185">Reference proteome</keyword>
<dbReference type="InterPro" id="IPR023631">
    <property type="entry name" value="Amidase_dom"/>
</dbReference>
<dbReference type="PANTHER" id="PTHR42678:SF34">
    <property type="entry name" value="OS04G0183300 PROTEIN"/>
    <property type="match status" value="1"/>
</dbReference>
<dbReference type="PANTHER" id="PTHR42678">
    <property type="entry name" value="AMIDASE"/>
    <property type="match status" value="1"/>
</dbReference>
<dbReference type="Proteomes" id="UP000396862">
    <property type="component" value="Unassembled WGS sequence"/>
</dbReference>
<evidence type="ECO:0000313" key="5">
    <source>
        <dbReference type="Proteomes" id="UP000240621"/>
    </source>
</evidence>
<dbReference type="InterPro" id="IPR036928">
    <property type="entry name" value="AS_sf"/>
</dbReference>
<feature type="signal peptide" evidence="1">
    <location>
        <begin position="1"/>
        <end position="23"/>
    </location>
</feature>